<dbReference type="NCBIfam" id="TIGR02682">
    <property type="entry name" value="cas_csx11"/>
    <property type="match status" value="2"/>
</dbReference>
<dbReference type="RefSeq" id="WP_048176666.1">
    <property type="nucleotide sequence ID" value="NZ_CP008746.1"/>
</dbReference>
<gene>
    <name evidence="2" type="ORF">MCM1_1770</name>
</gene>
<dbReference type="InterPro" id="IPR014055">
    <property type="entry name" value="CRISPR-assoc_prot_Csx11"/>
</dbReference>
<protein>
    <submittedName>
        <fullName evidence="2">CRISPR-associated protein Csx11 family</fullName>
    </submittedName>
</protein>
<dbReference type="GO" id="GO:0051607">
    <property type="term" value="P:defense response to virus"/>
    <property type="evidence" value="ECO:0007669"/>
    <property type="project" value="UniProtKB-KW"/>
</dbReference>
<dbReference type="GeneID" id="24885471"/>
<feature type="coiled-coil region" evidence="1">
    <location>
        <begin position="141"/>
        <end position="189"/>
    </location>
</feature>
<dbReference type="AlphaFoldDB" id="A0A0G3C9Y3"/>
<dbReference type="GO" id="GO:0000166">
    <property type="term" value="F:nucleotide binding"/>
    <property type="evidence" value="ECO:0007669"/>
    <property type="project" value="UniProtKB-KW"/>
</dbReference>
<sequence length="983" mass="113845">MSKDLNILAENRDALLLAEVAAWLHDMGKCRDEHIQMHAYDKTDNQSYDYKKHYASILNNKDFLDQEIKSKQKLDDKIYFVLVKDLIEKGKPNSLKIPEDNILIKLLGRCHAAAHIEKEEAKDEKTLKAEINKKNDLDKLIQKKKNAIVKKRTTINELEKKGIGDSSKINKLKDEIGSIENEILEFQKNADAISFKLRQVLQSKDNTWISTPFGYEYEKIENLNSRLKNIPFDKVNDRKEIIKSIQEAFVHALGETRRPTNEITLDDWSGIVAALYKSSLAGLLIEGESELDPRCLKWRFLSVRFNSEDIWGNSSSIPILLARKEWMETSLDNLKHLLEETYPLGNEVYRDENGSVFVVPYIEESEFNKALKDLIIEKMPYDGEIQVTPTVQDKSWCGQYYNYKKHPEKNEVPPISSIISGDIPSISANPNDVENWWKGKRCSICTVSHLRPADSRSSNRNISDYWLKKVTGRAKKWKEQKESTIWIDEVADLNGKICLLVGKLEISGWLKEDGYIKTLPFKSPDKDGDYKKFTKEQSFARISRVWRTTKKFWEEVKTNDLDKYRINKRIKVFAEFKPEESNKLQINNSYEAVSEDDIRFTIFYSGNNEYIIIENLELIAKKIKSKYRDTDKKAHELIKEYSRGRNIKIYDPNGKKRDKPLGSLQVSDVISEDANYVPVIPILAEPSIFMAIVPADKALDISRAIKKKYEEEMGKVRNRLPLTLGMVFAKSHTPISSIMDAGRRMLKNTSKEQRWEVKKSIEDKDPCTSNNKFHTLKFENGIEWKVPVTMRGGQIKDIWYPYFYIVEKEDEKPNGREKSFKGPDGWLVHASEIEDGDILRILPSTFDFEFLDSSSRRFEVYYDDDGKRWDKIKASRPYFLEDLDEFDKIWDTISNALSISQIKNIMHLLEAKREFWSVGVNDQVFQNYASDVLSNANWKKKPQDNDFAQVVDAAVSGKLKDIIELYMSVLKISENGQNDDGGI</sequence>
<evidence type="ECO:0000256" key="1">
    <source>
        <dbReference type="SAM" id="Coils"/>
    </source>
</evidence>
<evidence type="ECO:0000313" key="2">
    <source>
        <dbReference type="EMBL" id="AKJ38799.1"/>
    </source>
</evidence>
<dbReference type="Gene3D" id="3.30.70.270">
    <property type="match status" value="1"/>
</dbReference>
<reference evidence="3" key="1">
    <citation type="submission" date="2014-06" db="EMBL/GenBank/DDBJ databases">
        <title>The complete genome sequence of Methanosarcina barkeri CM1.</title>
        <authorList>
            <consortium name="Pastoral Greenhouse Gas Research Consortium"/>
            <person name="Lambie S.C."/>
            <person name="Leahy S.C."/>
            <person name="Kelly W.J."/>
            <person name="Li D."/>
            <person name="Reilly K."/>
            <person name="Attwood G.T."/>
            <person name="Altermann E."/>
        </authorList>
    </citation>
    <scope>NUCLEOTIDE SEQUENCE [LARGE SCALE GENOMIC DNA]</scope>
    <source>
        <strain evidence="3">CM1</strain>
    </source>
</reference>
<dbReference type="PATRIC" id="fig|796385.3.peg.2209"/>
<dbReference type="InterPro" id="IPR043128">
    <property type="entry name" value="Rev_trsase/Diguanyl_cyclase"/>
</dbReference>
<keyword evidence="1" id="KW-0175">Coiled coil</keyword>
<evidence type="ECO:0000313" key="3">
    <source>
        <dbReference type="Proteomes" id="UP000035331"/>
    </source>
</evidence>
<reference evidence="2 3" key="2">
    <citation type="journal article" date="2015" name="Stand. Genomic Sci.">
        <title>The complete genome sequence of the rumen methanogen Methanosarcina barkeri CM1.</title>
        <authorList>
            <person name="Lambie S.C."/>
            <person name="Kelly W.J."/>
            <person name="Leahy S.C."/>
            <person name="Li D."/>
            <person name="Reilly K."/>
            <person name="McAllister T.A."/>
            <person name="Valle E.R."/>
            <person name="Attwood G.T."/>
            <person name="Altermann E."/>
        </authorList>
    </citation>
    <scope>NUCLEOTIDE SEQUENCE [LARGE SCALE GENOMIC DNA]</scope>
    <source>
        <strain evidence="2 3">CM1</strain>
    </source>
</reference>
<dbReference type="Proteomes" id="UP000035331">
    <property type="component" value="Chromosome"/>
</dbReference>
<name>A0A0G3C9Y3_METBA</name>
<organism evidence="2 3">
    <name type="scientific">Methanosarcina barkeri CM1</name>
    <dbReference type="NCBI Taxonomy" id="796385"/>
    <lineage>
        <taxon>Archaea</taxon>
        <taxon>Methanobacteriati</taxon>
        <taxon>Methanobacteriota</taxon>
        <taxon>Stenosarchaea group</taxon>
        <taxon>Methanomicrobia</taxon>
        <taxon>Methanosarcinales</taxon>
        <taxon>Methanosarcinaceae</taxon>
        <taxon>Methanosarcina</taxon>
    </lineage>
</organism>
<dbReference type="EMBL" id="CP008746">
    <property type="protein sequence ID" value="AKJ38799.1"/>
    <property type="molecule type" value="Genomic_DNA"/>
</dbReference>
<accession>A0A0G3C9Y3</accession>
<proteinExistence type="predicted"/>